<accession>A0ABP0PEP4</accession>
<protein>
    <submittedName>
        <fullName evidence="1">Uncharacterized protein</fullName>
    </submittedName>
</protein>
<name>A0ABP0PEP4_9DINO</name>
<dbReference type="EMBL" id="CAXAMN010023017">
    <property type="protein sequence ID" value="CAK9074487.1"/>
    <property type="molecule type" value="Genomic_DNA"/>
</dbReference>
<gene>
    <name evidence="1" type="ORF">CCMP2556_LOCUS36693</name>
</gene>
<sequence>MDLEGVRRPRRPGLGLVVSGLLLYFPQYAGDACQNCTRGTSIELILPQATTEERLFLLGAGEHVLLIIMYACFTPASMGKERGSDQTLVGEVVLKVLAMVERMFDAVSGGRGGPCYAHHWQFPDVSPSQLPCQHGLLPRF</sequence>
<evidence type="ECO:0000313" key="2">
    <source>
        <dbReference type="Proteomes" id="UP001642484"/>
    </source>
</evidence>
<keyword evidence="2" id="KW-1185">Reference proteome</keyword>
<proteinExistence type="predicted"/>
<comment type="caution">
    <text evidence="1">The sequence shown here is derived from an EMBL/GenBank/DDBJ whole genome shotgun (WGS) entry which is preliminary data.</text>
</comment>
<reference evidence="1 2" key="1">
    <citation type="submission" date="2024-02" db="EMBL/GenBank/DDBJ databases">
        <authorList>
            <person name="Chen Y."/>
            <person name="Shah S."/>
            <person name="Dougan E. K."/>
            <person name="Thang M."/>
            <person name="Chan C."/>
        </authorList>
    </citation>
    <scope>NUCLEOTIDE SEQUENCE [LARGE SCALE GENOMIC DNA]</scope>
</reference>
<organism evidence="1 2">
    <name type="scientific">Durusdinium trenchii</name>
    <dbReference type="NCBI Taxonomy" id="1381693"/>
    <lineage>
        <taxon>Eukaryota</taxon>
        <taxon>Sar</taxon>
        <taxon>Alveolata</taxon>
        <taxon>Dinophyceae</taxon>
        <taxon>Suessiales</taxon>
        <taxon>Symbiodiniaceae</taxon>
        <taxon>Durusdinium</taxon>
    </lineage>
</organism>
<evidence type="ECO:0000313" key="1">
    <source>
        <dbReference type="EMBL" id="CAK9074487.1"/>
    </source>
</evidence>
<dbReference type="Proteomes" id="UP001642484">
    <property type="component" value="Unassembled WGS sequence"/>
</dbReference>